<feature type="domain" description="AAA" evidence="1">
    <location>
        <begin position="29"/>
        <end position="75"/>
    </location>
</feature>
<accession>A0A3B0UAJ2</accession>
<dbReference type="Gene3D" id="3.40.50.300">
    <property type="entry name" value="P-loop containing nucleotide triphosphate hydrolases"/>
    <property type="match status" value="1"/>
</dbReference>
<dbReference type="SUPFAM" id="SSF52540">
    <property type="entry name" value="P-loop containing nucleoside triphosphate hydrolases"/>
    <property type="match status" value="1"/>
</dbReference>
<proteinExistence type="predicted"/>
<feature type="non-terminal residue" evidence="2">
    <location>
        <position position="80"/>
    </location>
</feature>
<evidence type="ECO:0000313" key="2">
    <source>
        <dbReference type="EMBL" id="VAW26090.1"/>
    </source>
</evidence>
<sequence>MAAFQLPSNIVQREAYISRVKPFIGKSVAKVFTGQRRVGKSYMLFQLIRLILDKDPGANIIYINKEDIAFDEIKTAADLN</sequence>
<reference evidence="2" key="1">
    <citation type="submission" date="2018-06" db="EMBL/GenBank/DDBJ databases">
        <authorList>
            <person name="Zhirakovskaya E."/>
        </authorList>
    </citation>
    <scope>NUCLEOTIDE SEQUENCE</scope>
</reference>
<dbReference type="EMBL" id="UOET01000006">
    <property type="protein sequence ID" value="VAW26090.1"/>
    <property type="molecule type" value="Genomic_DNA"/>
</dbReference>
<name>A0A3B0UAJ2_9ZZZZ</name>
<protein>
    <submittedName>
        <fullName evidence="2">ATPase</fullName>
    </submittedName>
</protein>
<dbReference type="PANTHER" id="PTHR33295:SF18">
    <property type="entry name" value="AAA+ ATPASE DOMAIN-CONTAINING PROTEIN"/>
    <property type="match status" value="1"/>
</dbReference>
<organism evidence="2">
    <name type="scientific">hydrothermal vent metagenome</name>
    <dbReference type="NCBI Taxonomy" id="652676"/>
    <lineage>
        <taxon>unclassified sequences</taxon>
        <taxon>metagenomes</taxon>
        <taxon>ecological metagenomes</taxon>
    </lineage>
</organism>
<dbReference type="InterPro" id="IPR041682">
    <property type="entry name" value="AAA_14"/>
</dbReference>
<dbReference type="PANTHER" id="PTHR33295">
    <property type="entry name" value="ATPASE"/>
    <property type="match status" value="1"/>
</dbReference>
<dbReference type="InterPro" id="IPR027417">
    <property type="entry name" value="P-loop_NTPase"/>
</dbReference>
<gene>
    <name evidence="2" type="ORF">MNBD_BACTEROID07-140</name>
</gene>
<evidence type="ECO:0000259" key="1">
    <source>
        <dbReference type="Pfam" id="PF13173"/>
    </source>
</evidence>
<dbReference type="AlphaFoldDB" id="A0A3B0UAJ2"/>
<dbReference type="Pfam" id="PF13173">
    <property type="entry name" value="AAA_14"/>
    <property type="match status" value="1"/>
</dbReference>